<evidence type="ECO:0000313" key="1">
    <source>
        <dbReference type="EMBL" id="ATY59843.1"/>
    </source>
</evidence>
<proteinExistence type="predicted"/>
<evidence type="ECO:0000313" key="2">
    <source>
        <dbReference type="Proteomes" id="UP000323067"/>
    </source>
</evidence>
<accession>A0A2H4S9R9</accession>
<reference evidence="1 2" key="1">
    <citation type="journal article" date="2017" name="BMC Genomics">
        <title>Chromosome level assembly and secondary metabolite potential of the parasitic fungus Cordyceps militaris.</title>
        <authorList>
            <person name="Kramer G.J."/>
            <person name="Nodwell J.R."/>
        </authorList>
    </citation>
    <scope>NUCLEOTIDE SEQUENCE [LARGE SCALE GENOMIC DNA]</scope>
    <source>
        <strain evidence="1 2">ATCC 34164</strain>
    </source>
</reference>
<gene>
    <name evidence="1" type="ORF">A9K55_006926</name>
</gene>
<dbReference type="AlphaFoldDB" id="A0A2H4S9R9"/>
<protein>
    <submittedName>
        <fullName evidence="1">H K ATPase alpha</fullName>
    </submittedName>
</protein>
<dbReference type="Proteomes" id="UP000323067">
    <property type="component" value="Chromosome vi"/>
</dbReference>
<organism evidence="1 2">
    <name type="scientific">Cordyceps militaris</name>
    <name type="common">Caterpillar fungus</name>
    <name type="synonym">Clavaria militaris</name>
    <dbReference type="NCBI Taxonomy" id="73501"/>
    <lineage>
        <taxon>Eukaryota</taxon>
        <taxon>Fungi</taxon>
        <taxon>Dikarya</taxon>
        <taxon>Ascomycota</taxon>
        <taxon>Pezizomycotina</taxon>
        <taxon>Sordariomycetes</taxon>
        <taxon>Hypocreomycetidae</taxon>
        <taxon>Hypocreales</taxon>
        <taxon>Cordycipitaceae</taxon>
        <taxon>Cordyceps</taxon>
    </lineage>
</organism>
<name>A0A2H4S9R9_CORMI</name>
<sequence>MVLRSTGAAPRRRPIYASLVVVALLNGRCADVMCLSVAATRDAVQFPVKQQLEAMNQLQTDTSLLWHASQDMLCRRTTHSNIFVYTPSGKEAHAHSHTQATLGLLQPASQRQRRMFLIKTNLEKWIPPVYHRSEESPS</sequence>
<dbReference type="VEuPathDB" id="FungiDB:CCM_01962"/>
<dbReference type="EMBL" id="CP023323">
    <property type="protein sequence ID" value="ATY59843.1"/>
    <property type="molecule type" value="Genomic_DNA"/>
</dbReference>
<dbReference type="VEuPathDB" id="FungiDB:A9K55_006926"/>